<evidence type="ECO:0000259" key="1">
    <source>
        <dbReference type="Pfam" id="PF01557"/>
    </source>
</evidence>
<evidence type="ECO:0000313" key="2">
    <source>
        <dbReference type="EMBL" id="TDP61871.1"/>
    </source>
</evidence>
<dbReference type="Proteomes" id="UP000295361">
    <property type="component" value="Unassembled WGS sequence"/>
</dbReference>
<sequence>MQLITFETVRGPRLGALLNSELVLDLAQAAERQGEYAAWLSSMLALIQAGEPALALVRRLLRASEPAQCLELSSLRLLAPLPVPEQIRDFANYELHVRQALASSMRLRANAAPDPEAALTQLQASGMFAIPPVWYERPLYFKCNRFSVVGPDAVVEWPPFAQKMDYELELAVVIGKKVRDVSEAEAMDAVFGYTIYNDFSARDVQAHESQFRMGPAKGKDFDTGNVFGPCITTRDSIADPYALQMSVAVNGEVKTRTTAAGMQHSIARCISFLSQSETLYPGEILAMGTVGNGCGYESLSFLNDGDEVTLEVEGIGRLSNRLRRGGRGGGGPATTG</sequence>
<dbReference type="PANTHER" id="PTHR43211:SF1">
    <property type="entry name" value="BLL6422 PROTEIN"/>
    <property type="match status" value="1"/>
</dbReference>
<organism evidence="2 3">
    <name type="scientific">Roseateles toxinivorans</name>
    <dbReference type="NCBI Taxonomy" id="270368"/>
    <lineage>
        <taxon>Bacteria</taxon>
        <taxon>Pseudomonadati</taxon>
        <taxon>Pseudomonadota</taxon>
        <taxon>Betaproteobacteria</taxon>
        <taxon>Burkholderiales</taxon>
        <taxon>Sphaerotilaceae</taxon>
        <taxon>Roseateles</taxon>
    </lineage>
</organism>
<dbReference type="InParanoid" id="A0A4R6QH12"/>
<reference evidence="2 3" key="1">
    <citation type="submission" date="2019-03" db="EMBL/GenBank/DDBJ databases">
        <title>Genomic Encyclopedia of Type Strains, Phase IV (KMG-IV): sequencing the most valuable type-strain genomes for metagenomic binning, comparative biology and taxonomic classification.</title>
        <authorList>
            <person name="Goeker M."/>
        </authorList>
    </citation>
    <scope>NUCLEOTIDE SEQUENCE [LARGE SCALE GENOMIC DNA]</scope>
    <source>
        <strain evidence="2 3">DSM 16998</strain>
    </source>
</reference>
<name>A0A4R6QH12_9BURK</name>
<dbReference type="GO" id="GO:0003824">
    <property type="term" value="F:catalytic activity"/>
    <property type="evidence" value="ECO:0007669"/>
    <property type="project" value="InterPro"/>
</dbReference>
<dbReference type="EMBL" id="SNXS01000010">
    <property type="protein sequence ID" value="TDP61871.1"/>
    <property type="molecule type" value="Genomic_DNA"/>
</dbReference>
<dbReference type="RefSeq" id="WP_133703415.1">
    <property type="nucleotide sequence ID" value="NZ_SNXS01000010.1"/>
</dbReference>
<protein>
    <submittedName>
        <fullName evidence="2">2-keto-4-pentenoate hydratase/2-oxohepta-3-ene-1,7-dioic acid hydratase in catechol pathway</fullName>
    </submittedName>
</protein>
<dbReference type="InterPro" id="IPR011234">
    <property type="entry name" value="Fumarylacetoacetase-like_C"/>
</dbReference>
<accession>A0A4R6QH12</accession>
<dbReference type="Gene3D" id="3.90.850.10">
    <property type="entry name" value="Fumarylacetoacetase-like, C-terminal domain"/>
    <property type="match status" value="1"/>
</dbReference>
<dbReference type="InterPro" id="IPR036663">
    <property type="entry name" value="Fumarylacetoacetase_C_sf"/>
</dbReference>
<dbReference type="OrthoDB" id="9805307at2"/>
<dbReference type="AlphaFoldDB" id="A0A4R6QH12"/>
<proteinExistence type="predicted"/>
<keyword evidence="3" id="KW-1185">Reference proteome</keyword>
<feature type="domain" description="Fumarylacetoacetase-like C-terminal" evidence="1">
    <location>
        <begin position="129"/>
        <end position="322"/>
    </location>
</feature>
<evidence type="ECO:0000313" key="3">
    <source>
        <dbReference type="Proteomes" id="UP000295361"/>
    </source>
</evidence>
<dbReference type="SUPFAM" id="SSF56529">
    <property type="entry name" value="FAH"/>
    <property type="match status" value="1"/>
</dbReference>
<dbReference type="PANTHER" id="PTHR43211">
    <property type="entry name" value="FUMARYLACETOACETATE HYDROLASE"/>
    <property type="match status" value="1"/>
</dbReference>
<gene>
    <name evidence="2" type="ORF">DES47_11083</name>
</gene>
<comment type="caution">
    <text evidence="2">The sequence shown here is derived from an EMBL/GenBank/DDBJ whole genome shotgun (WGS) entry which is preliminary data.</text>
</comment>
<dbReference type="Pfam" id="PF01557">
    <property type="entry name" value="FAA_hydrolase"/>
    <property type="match status" value="1"/>
</dbReference>